<proteinExistence type="predicted"/>
<dbReference type="SUPFAM" id="SSF103473">
    <property type="entry name" value="MFS general substrate transporter"/>
    <property type="match status" value="1"/>
</dbReference>
<comment type="caution">
    <text evidence="6">The sequence shown here is derived from an EMBL/GenBank/DDBJ whole genome shotgun (WGS) entry which is preliminary data.</text>
</comment>
<dbReference type="Proteomes" id="UP000283269">
    <property type="component" value="Unassembled WGS sequence"/>
</dbReference>
<evidence type="ECO:0000256" key="4">
    <source>
        <dbReference type="ARBA" id="ARBA00023136"/>
    </source>
</evidence>
<evidence type="ECO:0000256" key="5">
    <source>
        <dbReference type="SAM" id="Phobius"/>
    </source>
</evidence>
<feature type="transmembrane region" description="Helical" evidence="5">
    <location>
        <begin position="221"/>
        <end position="249"/>
    </location>
</feature>
<evidence type="ECO:0000313" key="6">
    <source>
        <dbReference type="EMBL" id="PPQ83348.1"/>
    </source>
</evidence>
<dbReference type="STRING" id="93625.A0A409WXV0"/>
<feature type="transmembrane region" description="Helical" evidence="5">
    <location>
        <begin position="145"/>
        <end position="164"/>
    </location>
</feature>
<feature type="transmembrane region" description="Helical" evidence="5">
    <location>
        <begin position="7"/>
        <end position="27"/>
    </location>
</feature>
<feature type="transmembrane region" description="Helical" evidence="5">
    <location>
        <begin position="339"/>
        <end position="364"/>
    </location>
</feature>
<keyword evidence="7" id="KW-1185">Reference proteome</keyword>
<dbReference type="OrthoDB" id="410267at2759"/>
<feature type="transmembrane region" description="Helical" evidence="5">
    <location>
        <begin position="76"/>
        <end position="96"/>
    </location>
</feature>
<feature type="transmembrane region" description="Helical" evidence="5">
    <location>
        <begin position="108"/>
        <end position="133"/>
    </location>
</feature>
<dbReference type="Gene3D" id="1.20.1250.20">
    <property type="entry name" value="MFS general substrate transporter like domains"/>
    <property type="match status" value="1"/>
</dbReference>
<dbReference type="Pfam" id="PF07690">
    <property type="entry name" value="MFS_1"/>
    <property type="match status" value="1"/>
</dbReference>
<accession>A0A409WXV0</accession>
<keyword evidence="3 5" id="KW-1133">Transmembrane helix</keyword>
<dbReference type="GO" id="GO:0022857">
    <property type="term" value="F:transmembrane transporter activity"/>
    <property type="evidence" value="ECO:0007669"/>
    <property type="project" value="InterPro"/>
</dbReference>
<dbReference type="PANTHER" id="PTHR21576">
    <property type="entry name" value="UNCHARACTERIZED NODULIN-LIKE PROTEIN"/>
    <property type="match status" value="1"/>
</dbReference>
<dbReference type="InterPro" id="IPR036259">
    <property type="entry name" value="MFS_trans_sf"/>
</dbReference>
<name>A0A409WXV0_PSICY</name>
<keyword evidence="2 5" id="KW-0812">Transmembrane</keyword>
<dbReference type="GO" id="GO:0000329">
    <property type="term" value="C:fungal-type vacuole membrane"/>
    <property type="evidence" value="ECO:0007669"/>
    <property type="project" value="TreeGrafter"/>
</dbReference>
<feature type="transmembrane region" description="Helical" evidence="5">
    <location>
        <begin position="312"/>
        <end position="333"/>
    </location>
</feature>
<evidence type="ECO:0008006" key="8">
    <source>
        <dbReference type="Google" id="ProtNLM"/>
    </source>
</evidence>
<evidence type="ECO:0000256" key="1">
    <source>
        <dbReference type="ARBA" id="ARBA00004141"/>
    </source>
</evidence>
<sequence length="442" mass="48388">MHLTQPQLTTIILAGMMSQYPVAVLVGSITDSYGPSSCSLIAAVLFSTGFGALALEVKNTPDDLSLPSQAAAFYRLTLSFLLIGLGTVFSYCSSIFSASKFFPEHIGFASGSCMALFGLSPLFFSTVATTFFMDKSSGVLDVPSFTTFLALLTSLVYGLGYINLRRFKWPPDFTEETISPEETSPLLGVESPSLQDVEQTCHRSSEQHFPNLSELLRKVDFWLIAFFCVFILGVSEMIIFNIGTIALSLPAQATLLQSMDDSFVAFQVKLISVANTLARIIVGPLADYVSPVNVHHPDNVSAFPRKYIISRFAFLSGSATLLIFTFLWLQVGVQSQSQLWALSLGTGFSYSTVFTVLPSLISSLWGMQHLGRNFGVMMYAPFTGTPLFSYLYALVSASMTHDDSGVCKGRLCWQLTFSVSICTSAIALCFSLILWKRWNGKI</sequence>
<feature type="transmembrane region" description="Helical" evidence="5">
    <location>
        <begin position="415"/>
        <end position="435"/>
    </location>
</feature>
<gene>
    <name evidence="6" type="ORF">CVT25_003987</name>
</gene>
<dbReference type="EMBL" id="NHYD01003027">
    <property type="protein sequence ID" value="PPQ83348.1"/>
    <property type="molecule type" value="Genomic_DNA"/>
</dbReference>
<evidence type="ECO:0000313" key="7">
    <source>
        <dbReference type="Proteomes" id="UP000283269"/>
    </source>
</evidence>
<comment type="subcellular location">
    <subcellularLocation>
        <location evidence="1">Membrane</location>
        <topology evidence="1">Multi-pass membrane protein</topology>
    </subcellularLocation>
</comment>
<organism evidence="6 7">
    <name type="scientific">Psilocybe cyanescens</name>
    <dbReference type="NCBI Taxonomy" id="93625"/>
    <lineage>
        <taxon>Eukaryota</taxon>
        <taxon>Fungi</taxon>
        <taxon>Dikarya</taxon>
        <taxon>Basidiomycota</taxon>
        <taxon>Agaricomycotina</taxon>
        <taxon>Agaricomycetes</taxon>
        <taxon>Agaricomycetidae</taxon>
        <taxon>Agaricales</taxon>
        <taxon>Agaricineae</taxon>
        <taxon>Strophariaceae</taxon>
        <taxon>Psilocybe</taxon>
    </lineage>
</organism>
<evidence type="ECO:0000256" key="2">
    <source>
        <dbReference type="ARBA" id="ARBA00022692"/>
    </source>
</evidence>
<dbReference type="AlphaFoldDB" id="A0A409WXV0"/>
<reference evidence="6 7" key="1">
    <citation type="journal article" date="2018" name="Evol. Lett.">
        <title>Horizontal gene cluster transfer increased hallucinogenic mushroom diversity.</title>
        <authorList>
            <person name="Reynolds H.T."/>
            <person name="Vijayakumar V."/>
            <person name="Gluck-Thaler E."/>
            <person name="Korotkin H.B."/>
            <person name="Matheny P.B."/>
            <person name="Slot J.C."/>
        </authorList>
    </citation>
    <scope>NUCLEOTIDE SEQUENCE [LARGE SCALE GENOMIC DNA]</scope>
    <source>
        <strain evidence="6 7">2631</strain>
    </source>
</reference>
<dbReference type="PANTHER" id="PTHR21576:SF158">
    <property type="entry name" value="RIBOSOMAL RNA-PROCESSING PROTEIN 12-LIKE CONSERVED DOMAIN-CONTAINING PROTEIN"/>
    <property type="match status" value="1"/>
</dbReference>
<dbReference type="InParanoid" id="A0A409WXV0"/>
<feature type="transmembrane region" description="Helical" evidence="5">
    <location>
        <begin position="33"/>
        <end position="55"/>
    </location>
</feature>
<evidence type="ECO:0000256" key="3">
    <source>
        <dbReference type="ARBA" id="ARBA00022989"/>
    </source>
</evidence>
<dbReference type="InterPro" id="IPR011701">
    <property type="entry name" value="MFS"/>
</dbReference>
<keyword evidence="4 5" id="KW-0472">Membrane</keyword>
<feature type="transmembrane region" description="Helical" evidence="5">
    <location>
        <begin position="376"/>
        <end position="395"/>
    </location>
</feature>
<protein>
    <recommendedName>
        <fullName evidence="8">Nodulin-like domain-containing protein</fullName>
    </recommendedName>
</protein>